<accession>A0A9P5V810</accession>
<feature type="region of interest" description="Disordered" evidence="1">
    <location>
        <begin position="583"/>
        <end position="693"/>
    </location>
</feature>
<reference evidence="2" key="1">
    <citation type="journal article" date="2020" name="Fungal Divers.">
        <title>Resolving the Mortierellaceae phylogeny through synthesis of multi-gene phylogenetics and phylogenomics.</title>
        <authorList>
            <person name="Vandepol N."/>
            <person name="Liber J."/>
            <person name="Desiro A."/>
            <person name="Na H."/>
            <person name="Kennedy M."/>
            <person name="Barry K."/>
            <person name="Grigoriev I.V."/>
            <person name="Miller A.N."/>
            <person name="O'Donnell K."/>
            <person name="Stajich J.E."/>
            <person name="Bonito G."/>
        </authorList>
    </citation>
    <scope>NUCLEOTIDE SEQUENCE</scope>
    <source>
        <strain evidence="2">NRRL 6426</strain>
    </source>
</reference>
<dbReference type="InterPro" id="IPR011050">
    <property type="entry name" value="Pectin_lyase_fold/virulence"/>
</dbReference>
<protein>
    <submittedName>
        <fullName evidence="2">Uncharacterized protein</fullName>
    </submittedName>
</protein>
<feature type="region of interest" description="Disordered" evidence="1">
    <location>
        <begin position="1"/>
        <end position="38"/>
    </location>
</feature>
<evidence type="ECO:0000313" key="3">
    <source>
        <dbReference type="Proteomes" id="UP000748756"/>
    </source>
</evidence>
<feature type="compositionally biased region" description="Basic and acidic residues" evidence="1">
    <location>
        <begin position="504"/>
        <end position="513"/>
    </location>
</feature>
<feature type="compositionally biased region" description="Acidic residues" evidence="1">
    <location>
        <begin position="321"/>
        <end position="345"/>
    </location>
</feature>
<feature type="compositionally biased region" description="Acidic residues" evidence="1">
    <location>
        <begin position="596"/>
        <end position="611"/>
    </location>
</feature>
<keyword evidence="3" id="KW-1185">Reference proteome</keyword>
<feature type="region of interest" description="Disordered" evidence="1">
    <location>
        <begin position="315"/>
        <end position="346"/>
    </location>
</feature>
<evidence type="ECO:0000256" key="1">
    <source>
        <dbReference type="SAM" id="MobiDB-lite"/>
    </source>
</evidence>
<organism evidence="2 3">
    <name type="scientific">Linnemannia schmuckeri</name>
    <dbReference type="NCBI Taxonomy" id="64567"/>
    <lineage>
        <taxon>Eukaryota</taxon>
        <taxon>Fungi</taxon>
        <taxon>Fungi incertae sedis</taxon>
        <taxon>Mucoromycota</taxon>
        <taxon>Mortierellomycotina</taxon>
        <taxon>Mortierellomycetes</taxon>
        <taxon>Mortierellales</taxon>
        <taxon>Mortierellaceae</taxon>
        <taxon>Linnemannia</taxon>
    </lineage>
</organism>
<dbReference type="Proteomes" id="UP000748756">
    <property type="component" value="Unassembled WGS sequence"/>
</dbReference>
<dbReference type="OrthoDB" id="509690at2759"/>
<feature type="compositionally biased region" description="Pro residues" evidence="1">
    <location>
        <begin position="15"/>
        <end position="32"/>
    </location>
</feature>
<sequence length="1243" mass="138659">MAQIQVQKALEKPLRGPPHQPPSTPTKPPPASPFVSGKGEYERIEISTETATPAVTGRAENDITNINTTWNNSSNGSNISNNRLFDEPCRVHVECSIIPRAVDGGRNGRVPMIKVEEEGSSLIKILSSHTGAREAIPRKMRRYFHNTFYITGLIYSNNQGRQQQEDRVTAGWKKRHLTRMKGWRTVLALIVLASSVTAAAAGGDGPGGAGPKGYARLENPAGVAYDPLQPHTDQLFLPIVAGVPPSPSPIIANNSNPGALFKEQQDYRKRLERERFEREGSFYVELTPHERRRAAFAAYASDTGGVTGRTRYLKEPLPWEGIEDEDEEVDQDGLDGNGIDDEDENFLGWSYSPWGGEFRYEISPDADADGDNGYADDDEYYYKEDESVERRRGGPRRKSRLALSRPQQQQQRQQQRDESLSMTAVDNDDGSSVVDEQDYLRLELTAHPSQNNDNKDTIAQVKEAAVDSQVWDAEGSAQQGSSTGVNGNTQEYFEMPVSGSVDTAADRKEKEDVNVPGRADGGRSFAAEQPKPKDMGSETTLLDVGRSTEAEVETVRPKLDQIDLMGHEAEVEWLQEQDEIQSVRKAKHNRRPSGGYEDDYDEEEDYNDEVDDGHMQVEEGEKRGDEQQNQDADGEEGEGPGPLSDEFPLDDLNWHKKHGGLNPKHSRIYKSQHNPDKHNINRAERPQDRDEDGTVFPHLYSKEPYSAIVYPIILQNPLSPLGYIAYNRQGDRVMDFSMVGWNEGDTELPDATKDVPVIESLFPRPGADKDTDTGDDTERIQEALDRVGQKTRESIVQGKTVVPTGALALGRGVYRISKPLKIRDSGILFRGDPVGGSRMICQWEPTGPRYAIEIEGQKDTMLHDTRVPVVSDYIPVGSFFLALDPTYLPESTLTVGDQIMVTRIGNNRWIEDIGMNDFGSSKKGVKPWKKMRAHMFRTIRSLDPLTGIVQLDAPLPISIRRHYGGGWVTKYEDHKIRAVGVQFLDLVFPKNMGRTTEDMLDEKGRGSEDYRFSYEIFANYAFRLDMAAHVYFSHITTAFFHNFISVGSDVHHVTLDSVVHSYPNDMLSGQSAFQLSGQLVLIKNSLSQGSFHFFVNINHVPGPNVVHRAQAINIGKPHQPLPLDFAPGEIGPHMKFCTGLLFDQVVTDGSIQIVNRGDMGTGQGYSGANSVIWNSRAREGVLTHRAKGFQNFVIGSEDFEAENRQPGDSQGWKEHLGSEVLPGSLYLRQLADRLDRRAKGWVS</sequence>
<comment type="caution">
    <text evidence="2">The sequence shown here is derived from an EMBL/GenBank/DDBJ whole genome shotgun (WGS) entry which is preliminary data.</text>
</comment>
<feature type="compositionally biased region" description="Polar residues" evidence="1">
    <location>
        <begin position="476"/>
        <end position="491"/>
    </location>
</feature>
<dbReference type="SUPFAM" id="SSF51126">
    <property type="entry name" value="Pectin lyase-like"/>
    <property type="match status" value="1"/>
</dbReference>
<feature type="compositionally biased region" description="Basic and acidic residues" evidence="1">
    <location>
        <begin position="673"/>
        <end position="688"/>
    </location>
</feature>
<name>A0A9P5V810_9FUNG</name>
<feature type="compositionally biased region" description="Basic and acidic residues" evidence="1">
    <location>
        <begin position="612"/>
        <end position="626"/>
    </location>
</feature>
<dbReference type="AlphaFoldDB" id="A0A9P5V810"/>
<gene>
    <name evidence="2" type="ORF">BG015_000057</name>
</gene>
<evidence type="ECO:0000313" key="2">
    <source>
        <dbReference type="EMBL" id="KAF9144626.1"/>
    </source>
</evidence>
<feature type="region of interest" description="Disordered" evidence="1">
    <location>
        <begin position="362"/>
        <end position="550"/>
    </location>
</feature>
<feature type="compositionally biased region" description="Basic and acidic residues" evidence="1">
    <location>
        <begin position="380"/>
        <end position="392"/>
    </location>
</feature>
<feature type="compositionally biased region" description="Acidic residues" evidence="1">
    <location>
        <begin position="364"/>
        <end position="379"/>
    </location>
</feature>
<dbReference type="EMBL" id="JAAAUQ010001000">
    <property type="protein sequence ID" value="KAF9144626.1"/>
    <property type="molecule type" value="Genomic_DNA"/>
</dbReference>
<proteinExistence type="predicted"/>
<feature type="compositionally biased region" description="Basic residues" evidence="1">
    <location>
        <begin position="655"/>
        <end position="670"/>
    </location>
</feature>